<evidence type="ECO:0000256" key="10">
    <source>
        <dbReference type="ARBA" id="ARBA00023136"/>
    </source>
</evidence>
<evidence type="ECO:0000256" key="5">
    <source>
        <dbReference type="ARBA" id="ARBA00022679"/>
    </source>
</evidence>
<dbReference type="PANTHER" id="PTHR45436:SF1">
    <property type="entry name" value="SENSOR PROTEIN QSEC"/>
    <property type="match status" value="1"/>
</dbReference>
<evidence type="ECO:0000259" key="13">
    <source>
        <dbReference type="PROSITE" id="PS50885"/>
    </source>
</evidence>
<dbReference type="SUPFAM" id="SSF55874">
    <property type="entry name" value="ATPase domain of HSP90 chaperone/DNA topoisomerase II/histidine kinase"/>
    <property type="match status" value="1"/>
</dbReference>
<dbReference type="SMART" id="SM00304">
    <property type="entry name" value="HAMP"/>
    <property type="match status" value="1"/>
</dbReference>
<dbReference type="Pfam" id="PF02518">
    <property type="entry name" value="HATPase_c"/>
    <property type="match status" value="1"/>
</dbReference>
<dbReference type="PROSITE" id="PS50109">
    <property type="entry name" value="HIS_KIN"/>
    <property type="match status" value="1"/>
</dbReference>
<dbReference type="Pfam" id="PF00512">
    <property type="entry name" value="HisKA"/>
    <property type="match status" value="1"/>
</dbReference>
<dbReference type="GO" id="GO:0016301">
    <property type="term" value="F:kinase activity"/>
    <property type="evidence" value="ECO:0007669"/>
    <property type="project" value="UniProtKB-KW"/>
</dbReference>
<evidence type="ECO:0000256" key="2">
    <source>
        <dbReference type="ARBA" id="ARBA00004370"/>
    </source>
</evidence>
<evidence type="ECO:0000256" key="4">
    <source>
        <dbReference type="ARBA" id="ARBA00022553"/>
    </source>
</evidence>
<dbReference type="CDD" id="cd00075">
    <property type="entry name" value="HATPase"/>
    <property type="match status" value="1"/>
</dbReference>
<evidence type="ECO:0000256" key="6">
    <source>
        <dbReference type="ARBA" id="ARBA00022692"/>
    </source>
</evidence>
<feature type="domain" description="HAMP" evidence="13">
    <location>
        <begin position="209"/>
        <end position="261"/>
    </location>
</feature>
<dbReference type="CDD" id="cd00082">
    <property type="entry name" value="HisKA"/>
    <property type="match status" value="1"/>
</dbReference>
<dbReference type="InterPro" id="IPR013727">
    <property type="entry name" value="2CSK_N"/>
</dbReference>
<organism evidence="14 15">
    <name type="scientific">Niveibacterium microcysteis</name>
    <dbReference type="NCBI Taxonomy" id="2811415"/>
    <lineage>
        <taxon>Bacteria</taxon>
        <taxon>Pseudomonadati</taxon>
        <taxon>Pseudomonadota</taxon>
        <taxon>Betaproteobacteria</taxon>
        <taxon>Rhodocyclales</taxon>
        <taxon>Rhodocyclaceae</taxon>
        <taxon>Niveibacterium</taxon>
    </lineage>
</organism>
<dbReference type="PANTHER" id="PTHR45436">
    <property type="entry name" value="SENSOR HISTIDINE KINASE YKOH"/>
    <property type="match status" value="1"/>
</dbReference>
<dbReference type="EMBL" id="CP071060">
    <property type="protein sequence ID" value="QSI79283.1"/>
    <property type="molecule type" value="Genomic_DNA"/>
</dbReference>
<accession>A0ABX7MC34</accession>
<dbReference type="InterPro" id="IPR003661">
    <property type="entry name" value="HisK_dim/P_dom"/>
</dbReference>
<dbReference type="Proteomes" id="UP000663570">
    <property type="component" value="Chromosome"/>
</dbReference>
<name>A0ABX7MC34_9RHOO</name>
<feature type="transmembrane region" description="Helical" evidence="11">
    <location>
        <begin position="185"/>
        <end position="208"/>
    </location>
</feature>
<evidence type="ECO:0000256" key="8">
    <source>
        <dbReference type="ARBA" id="ARBA00022989"/>
    </source>
</evidence>
<feature type="transmembrane region" description="Helical" evidence="11">
    <location>
        <begin position="32"/>
        <end position="52"/>
    </location>
</feature>
<dbReference type="Pfam" id="PF08521">
    <property type="entry name" value="2CSK_N"/>
    <property type="match status" value="1"/>
</dbReference>
<dbReference type="InterPro" id="IPR036097">
    <property type="entry name" value="HisK_dim/P_sf"/>
</dbReference>
<dbReference type="Gene3D" id="1.10.287.130">
    <property type="match status" value="1"/>
</dbReference>
<keyword evidence="6 11" id="KW-0812">Transmembrane</keyword>
<dbReference type="PRINTS" id="PR00344">
    <property type="entry name" value="BCTRLSENSOR"/>
</dbReference>
<evidence type="ECO:0000313" key="14">
    <source>
        <dbReference type="EMBL" id="QSI79283.1"/>
    </source>
</evidence>
<sequence>MRLPRWPGSASSKGGAGGRRPPYSLFGEILDWMLAPLLFLWPISIIATHHVAQGIADKPYDRALEANVAAIARLMQVDAMGRVTVNFPAPARALLRADEEDAIYYQVIGPRGELVVGDVELPPPPPEPAEDDEHPARALHFADLEIAGEDVRIARRRFLLPDGKGEAIVQVAETRNKREALASRIVTGVLLPQFLVIPATVVLVWLGLTRGIAPLNRLQALIRRRRPADLSPIEPASVPEEVRPLIIAFNDMMQRLDENLQAQQRFVADAAHQMRTPLAGLKMQTELALSEHDPEALRDSLQRIHTGAERAAHLINQLLALARAEASSHGRSGLERIDLEQLVREVATEFVPRALHKGVDLGVETTGWPLAVDGMPVLLREMLKNLIDNAIKYTPRGGHVTVFSAYDAARPRVALLGVQDDGVGIPEEDRERVFERFYRVLGSGVEGSGLGLPIVREIADLHAATIRLEHGPGGVGTRFLIEFPRAGEPVGPRPQAMGE</sequence>
<dbReference type="SUPFAM" id="SSF47384">
    <property type="entry name" value="Homodimeric domain of signal transducing histidine kinase"/>
    <property type="match status" value="1"/>
</dbReference>
<evidence type="ECO:0000256" key="11">
    <source>
        <dbReference type="SAM" id="Phobius"/>
    </source>
</evidence>
<dbReference type="InterPro" id="IPR003660">
    <property type="entry name" value="HAMP_dom"/>
</dbReference>
<dbReference type="InterPro" id="IPR003594">
    <property type="entry name" value="HATPase_dom"/>
</dbReference>
<dbReference type="InterPro" id="IPR005467">
    <property type="entry name" value="His_kinase_dom"/>
</dbReference>
<evidence type="ECO:0000256" key="3">
    <source>
        <dbReference type="ARBA" id="ARBA00012438"/>
    </source>
</evidence>
<evidence type="ECO:0000256" key="7">
    <source>
        <dbReference type="ARBA" id="ARBA00022777"/>
    </source>
</evidence>
<evidence type="ECO:0000256" key="9">
    <source>
        <dbReference type="ARBA" id="ARBA00023012"/>
    </source>
</evidence>
<dbReference type="InterPro" id="IPR050428">
    <property type="entry name" value="TCS_sensor_his_kinase"/>
</dbReference>
<keyword evidence="15" id="KW-1185">Reference proteome</keyword>
<gene>
    <name evidence="14" type="ORF">JY500_17665</name>
</gene>
<keyword evidence="4" id="KW-0597">Phosphoprotein</keyword>
<protein>
    <recommendedName>
        <fullName evidence="3">histidine kinase</fullName>
        <ecNumber evidence="3">2.7.13.3</ecNumber>
    </recommendedName>
</protein>
<proteinExistence type="predicted"/>
<keyword evidence="5" id="KW-0808">Transferase</keyword>
<keyword evidence="7 14" id="KW-0418">Kinase</keyword>
<keyword evidence="8 11" id="KW-1133">Transmembrane helix</keyword>
<keyword evidence="10 11" id="KW-0472">Membrane</keyword>
<dbReference type="RefSeq" id="WP_206256533.1">
    <property type="nucleotide sequence ID" value="NZ_CP071060.1"/>
</dbReference>
<dbReference type="SMART" id="SM00388">
    <property type="entry name" value="HisKA"/>
    <property type="match status" value="1"/>
</dbReference>
<evidence type="ECO:0000259" key="12">
    <source>
        <dbReference type="PROSITE" id="PS50109"/>
    </source>
</evidence>
<dbReference type="SMART" id="SM00387">
    <property type="entry name" value="HATPase_c"/>
    <property type="match status" value="1"/>
</dbReference>
<feature type="domain" description="Histidine kinase" evidence="12">
    <location>
        <begin position="269"/>
        <end position="487"/>
    </location>
</feature>
<dbReference type="Gene3D" id="3.30.565.10">
    <property type="entry name" value="Histidine kinase-like ATPase, C-terminal domain"/>
    <property type="match status" value="1"/>
</dbReference>
<evidence type="ECO:0000256" key="1">
    <source>
        <dbReference type="ARBA" id="ARBA00000085"/>
    </source>
</evidence>
<evidence type="ECO:0000313" key="15">
    <source>
        <dbReference type="Proteomes" id="UP000663570"/>
    </source>
</evidence>
<keyword evidence="9" id="KW-0902">Two-component regulatory system</keyword>
<comment type="subcellular location">
    <subcellularLocation>
        <location evidence="2">Membrane</location>
    </subcellularLocation>
</comment>
<dbReference type="InterPro" id="IPR036890">
    <property type="entry name" value="HATPase_C_sf"/>
</dbReference>
<comment type="catalytic activity">
    <reaction evidence="1">
        <text>ATP + protein L-histidine = ADP + protein N-phospho-L-histidine.</text>
        <dbReference type="EC" id="2.7.13.3"/>
    </reaction>
</comment>
<dbReference type="PROSITE" id="PS50885">
    <property type="entry name" value="HAMP"/>
    <property type="match status" value="1"/>
</dbReference>
<reference evidence="14 15" key="1">
    <citation type="submission" date="2021-02" db="EMBL/GenBank/DDBJ databases">
        <title>Niveibacterium changnyeongensis HC41.</title>
        <authorList>
            <person name="Kang M."/>
        </authorList>
    </citation>
    <scope>NUCLEOTIDE SEQUENCE [LARGE SCALE GENOMIC DNA]</scope>
    <source>
        <strain evidence="14 15">HC41</strain>
    </source>
</reference>
<dbReference type="EC" id="2.7.13.3" evidence="3"/>
<dbReference type="InterPro" id="IPR004358">
    <property type="entry name" value="Sig_transdc_His_kin-like_C"/>
</dbReference>